<dbReference type="Pfam" id="PF13563">
    <property type="entry name" value="2_5_RNA_ligase2"/>
    <property type="match status" value="1"/>
</dbReference>
<comment type="caution">
    <text evidence="1">The sequence shown here is derived from an EMBL/GenBank/DDBJ whole genome shotgun (WGS) entry which is preliminary data.</text>
</comment>
<name>A0A1A3MRH6_MYCAS</name>
<sequence length="170" mass="18590">MAHSIELLFDSDTEAAIRRMWDDLAAAGLSARIPPGRPHVTVAVARRIGAEVDELLRPVVKRLPLRCVIGAPVVFGRGNVVLTRLIVASGELLDLHAEVHRICGRHLVPEPMANSLPGQWTAHVTLARRLDGAVLGRAVELAGKPSQFDGLLTGLRRWDGDQRVEYRIGH</sequence>
<keyword evidence="2" id="KW-1185">Reference proteome</keyword>
<dbReference type="Proteomes" id="UP000093629">
    <property type="component" value="Unassembled WGS sequence"/>
</dbReference>
<reference evidence="1 2" key="1">
    <citation type="submission" date="2016-06" db="EMBL/GenBank/DDBJ databases">
        <authorList>
            <person name="Kjaerup R.B."/>
            <person name="Dalgaard T.S."/>
            <person name="Juul-Madsen H.R."/>
        </authorList>
    </citation>
    <scope>NUCLEOTIDE SEQUENCE [LARGE SCALE GENOMIC DNA]</scope>
    <source>
        <strain evidence="1 2">1245139.5</strain>
    </source>
</reference>
<dbReference type="InterPro" id="IPR009097">
    <property type="entry name" value="Cyclic_Pdiesterase"/>
</dbReference>
<dbReference type="EMBL" id="LZLQ01000124">
    <property type="protein sequence ID" value="OBK12533.1"/>
    <property type="molecule type" value="Genomic_DNA"/>
</dbReference>
<evidence type="ECO:0008006" key="3">
    <source>
        <dbReference type="Google" id="ProtNLM"/>
    </source>
</evidence>
<dbReference type="SUPFAM" id="SSF55144">
    <property type="entry name" value="LigT-like"/>
    <property type="match status" value="1"/>
</dbReference>
<proteinExistence type="predicted"/>
<protein>
    <recommendedName>
        <fullName evidence="3">2'-5' RNA ligase</fullName>
    </recommendedName>
</protein>
<accession>A0A1A3MRH6</accession>
<dbReference type="Gene3D" id="3.90.1140.10">
    <property type="entry name" value="Cyclic phosphodiesterase"/>
    <property type="match status" value="1"/>
</dbReference>
<evidence type="ECO:0000313" key="2">
    <source>
        <dbReference type="Proteomes" id="UP000093629"/>
    </source>
</evidence>
<gene>
    <name evidence="1" type="ORF">A5636_10930</name>
</gene>
<organism evidence="1 2">
    <name type="scientific">Mycobacterium asiaticum</name>
    <dbReference type="NCBI Taxonomy" id="1790"/>
    <lineage>
        <taxon>Bacteria</taxon>
        <taxon>Bacillati</taxon>
        <taxon>Actinomycetota</taxon>
        <taxon>Actinomycetes</taxon>
        <taxon>Mycobacteriales</taxon>
        <taxon>Mycobacteriaceae</taxon>
        <taxon>Mycobacterium</taxon>
    </lineage>
</organism>
<evidence type="ECO:0000313" key="1">
    <source>
        <dbReference type="EMBL" id="OBK12533.1"/>
    </source>
</evidence>
<dbReference type="AlphaFoldDB" id="A0A1A3MRH6"/>
<dbReference type="RefSeq" id="WP_065160237.1">
    <property type="nucleotide sequence ID" value="NZ_LZLQ01000124.1"/>
</dbReference>
<dbReference type="OrthoDB" id="3397424at2"/>